<evidence type="ECO:0000256" key="6">
    <source>
        <dbReference type="SAM" id="Phobius"/>
    </source>
</evidence>
<accession>A0AAW9MZA1</accession>
<dbReference type="NCBIfam" id="TIGR00360">
    <property type="entry name" value="ComEC_N-term"/>
    <property type="match status" value="1"/>
</dbReference>
<dbReference type="GO" id="GO:0030420">
    <property type="term" value="P:establishment of competence for transformation"/>
    <property type="evidence" value="ECO:0007669"/>
    <property type="project" value="InterPro"/>
</dbReference>
<feature type="transmembrane region" description="Helical" evidence="6">
    <location>
        <begin position="175"/>
        <end position="194"/>
    </location>
</feature>
<dbReference type="InterPro" id="IPR004797">
    <property type="entry name" value="Competence_ComEC/Rec2"/>
</dbReference>
<feature type="transmembrane region" description="Helical" evidence="6">
    <location>
        <begin position="138"/>
        <end position="163"/>
    </location>
</feature>
<evidence type="ECO:0000313" key="9">
    <source>
        <dbReference type="Proteomes" id="UP001357733"/>
    </source>
</evidence>
<feature type="transmembrane region" description="Helical" evidence="6">
    <location>
        <begin position="53"/>
        <end position="72"/>
    </location>
</feature>
<dbReference type="Pfam" id="PF03772">
    <property type="entry name" value="Competence"/>
    <property type="match status" value="1"/>
</dbReference>
<evidence type="ECO:0000256" key="5">
    <source>
        <dbReference type="ARBA" id="ARBA00023136"/>
    </source>
</evidence>
<name>A0AAW9MZA1_9FIRM</name>
<reference evidence="8 9" key="1">
    <citation type="submission" date="2024-01" db="EMBL/GenBank/DDBJ databases">
        <title>Complete genome sequence of Citroniella saccharovorans strain M6.X9, isolated from human fecal sample.</title>
        <authorList>
            <person name="Cheng G."/>
            <person name="Westerholm M."/>
            <person name="Schnurer A."/>
        </authorList>
    </citation>
    <scope>NUCLEOTIDE SEQUENCE [LARGE SCALE GENOMIC DNA]</scope>
    <source>
        <strain evidence="8 9">DSM 29873</strain>
    </source>
</reference>
<evidence type="ECO:0000259" key="7">
    <source>
        <dbReference type="SMART" id="SM00849"/>
    </source>
</evidence>
<dbReference type="InterPro" id="IPR001279">
    <property type="entry name" value="Metallo-B-lactamas"/>
</dbReference>
<proteinExistence type="predicted"/>
<dbReference type="CDD" id="cd07731">
    <property type="entry name" value="ComA-like_MBL-fold"/>
    <property type="match status" value="1"/>
</dbReference>
<evidence type="ECO:0000256" key="4">
    <source>
        <dbReference type="ARBA" id="ARBA00022989"/>
    </source>
</evidence>
<comment type="subcellular location">
    <subcellularLocation>
        <location evidence="1">Cell membrane</location>
        <topology evidence="1">Multi-pass membrane protein</topology>
    </subcellularLocation>
</comment>
<comment type="caution">
    <text evidence="8">The sequence shown here is derived from an EMBL/GenBank/DDBJ whole genome shotgun (WGS) entry which is preliminary data.</text>
</comment>
<keyword evidence="9" id="KW-1185">Reference proteome</keyword>
<dbReference type="GO" id="GO:0005886">
    <property type="term" value="C:plasma membrane"/>
    <property type="evidence" value="ECO:0007669"/>
    <property type="project" value="UniProtKB-SubCell"/>
</dbReference>
<feature type="domain" description="Metallo-beta-lactamase" evidence="7">
    <location>
        <begin position="235"/>
        <end position="413"/>
    </location>
</feature>
<dbReference type="PANTHER" id="PTHR30619">
    <property type="entry name" value="DNA INTERNALIZATION/COMPETENCE PROTEIN COMEC/REC2"/>
    <property type="match status" value="1"/>
</dbReference>
<dbReference type="InterPro" id="IPR036866">
    <property type="entry name" value="RibonucZ/Hydroxyglut_hydro"/>
</dbReference>
<feature type="transmembrane region" description="Helical" evidence="6">
    <location>
        <begin position="30"/>
        <end position="47"/>
    </location>
</feature>
<evidence type="ECO:0000313" key="8">
    <source>
        <dbReference type="EMBL" id="MEB3429930.1"/>
    </source>
</evidence>
<sequence>MKSSALRAFLIIFFVEMTRIYKLGLNRLKLIFLAFFIILLFMPYRAIDLSLTLSFISILSLFYLKDILFINVKKDSNLIKAFKTILTVNISLLPLILYYYGSVNLLLIPVNLIVVPIFSATFALVFLKIILYFTIRPLAYFISFLIDFLLDIIYFVVDLFSGIDFFKFSIKNMNYYFVIVLFLLVLYFIFERNYIRLSLTDKIKGFKIIAILILSFSFIFEIASYTSLSMIDIGQGDAFLISDGKLTGMIDTGGDIKGSTYKFILGPYLKKRVKKLDFVIISHDDIDHSGNLKYIVRDYDPIIFTSEKSKISSPKRKILKNEDIIKSTGFSIKVLDDGKEYDESNNTSLVLSYKQKGFSALFTGDMEVDKEKNLSMDLKHDILKVGHHGSMTSTSDDFLKKVNPKIALISAGYKNKFSHPHKETIEKLEKYGVRYFRTDRDGEVRITSSVFGNEIKHKLRNKKSLASFLLGDLLYIIVLTGTFTLLLKDLFKENDYELYRGYRKI</sequence>
<feature type="transmembrane region" description="Helical" evidence="6">
    <location>
        <begin position="84"/>
        <end position="101"/>
    </location>
</feature>
<organism evidence="8 9">
    <name type="scientific">Citroniella saccharovorans</name>
    <dbReference type="NCBI Taxonomy" id="2053367"/>
    <lineage>
        <taxon>Bacteria</taxon>
        <taxon>Bacillati</taxon>
        <taxon>Bacillota</taxon>
        <taxon>Tissierellia</taxon>
        <taxon>Tissierellales</taxon>
        <taxon>Peptoniphilaceae</taxon>
        <taxon>Citroniella</taxon>
    </lineage>
</organism>
<dbReference type="InterPro" id="IPR004477">
    <property type="entry name" value="ComEC_N"/>
</dbReference>
<keyword evidence="3 6" id="KW-0812">Transmembrane</keyword>
<dbReference type="Pfam" id="PF00753">
    <property type="entry name" value="Lactamase_B"/>
    <property type="match status" value="1"/>
</dbReference>
<dbReference type="Gene3D" id="3.60.15.10">
    <property type="entry name" value="Ribonuclease Z/Hydroxyacylglutathione hydrolase-like"/>
    <property type="match status" value="1"/>
</dbReference>
<dbReference type="SMART" id="SM00849">
    <property type="entry name" value="Lactamase_B"/>
    <property type="match status" value="1"/>
</dbReference>
<dbReference type="AlphaFoldDB" id="A0AAW9MZA1"/>
<dbReference type="NCBIfam" id="TIGR00361">
    <property type="entry name" value="ComEC_Rec2"/>
    <property type="match status" value="1"/>
</dbReference>
<keyword evidence="4 6" id="KW-1133">Transmembrane helix</keyword>
<dbReference type="InterPro" id="IPR035681">
    <property type="entry name" value="ComA-like_MBL"/>
</dbReference>
<feature type="transmembrane region" description="Helical" evidence="6">
    <location>
        <begin position="107"/>
        <end position="131"/>
    </location>
</feature>
<dbReference type="SUPFAM" id="SSF56281">
    <property type="entry name" value="Metallo-hydrolase/oxidoreductase"/>
    <property type="match status" value="1"/>
</dbReference>
<dbReference type="InterPro" id="IPR052159">
    <property type="entry name" value="Competence_DNA_uptake"/>
</dbReference>
<dbReference type="Proteomes" id="UP001357733">
    <property type="component" value="Unassembled WGS sequence"/>
</dbReference>
<feature type="transmembrane region" description="Helical" evidence="6">
    <location>
        <begin position="206"/>
        <end position="225"/>
    </location>
</feature>
<protein>
    <submittedName>
        <fullName evidence="8">DNA internalization-related competence protein ComEC/Rec2</fullName>
    </submittedName>
</protein>
<keyword evidence="2" id="KW-1003">Cell membrane</keyword>
<evidence type="ECO:0000256" key="3">
    <source>
        <dbReference type="ARBA" id="ARBA00022692"/>
    </source>
</evidence>
<dbReference type="PANTHER" id="PTHR30619:SF7">
    <property type="entry name" value="BETA-LACTAMASE DOMAIN PROTEIN"/>
    <property type="match status" value="1"/>
</dbReference>
<dbReference type="EMBL" id="JAYKOT010000003">
    <property type="protein sequence ID" value="MEB3429930.1"/>
    <property type="molecule type" value="Genomic_DNA"/>
</dbReference>
<feature type="transmembrane region" description="Helical" evidence="6">
    <location>
        <begin position="465"/>
        <end position="487"/>
    </location>
</feature>
<keyword evidence="5 6" id="KW-0472">Membrane</keyword>
<dbReference type="RefSeq" id="WP_324620084.1">
    <property type="nucleotide sequence ID" value="NZ_JAYKOT010000003.1"/>
</dbReference>
<evidence type="ECO:0000256" key="1">
    <source>
        <dbReference type="ARBA" id="ARBA00004651"/>
    </source>
</evidence>
<evidence type="ECO:0000256" key="2">
    <source>
        <dbReference type="ARBA" id="ARBA00022475"/>
    </source>
</evidence>
<gene>
    <name evidence="8" type="ORF">VLK81_07905</name>
</gene>